<sequence>MTIRTSTSPQLAKSTPKIAVEAIFDEESDRYPNNMVRFSMRIAMFCRGLPVTEMEVTILGFAMLN</sequence>
<dbReference type="AlphaFoldDB" id="A0A409XLQ5"/>
<keyword evidence="2" id="KW-1185">Reference proteome</keyword>
<reference evidence="1 2" key="1">
    <citation type="journal article" date="2018" name="Evol. Lett.">
        <title>Horizontal gene cluster transfer increased hallucinogenic mushroom diversity.</title>
        <authorList>
            <person name="Reynolds H.T."/>
            <person name="Vijayakumar V."/>
            <person name="Gluck-Thaler E."/>
            <person name="Korotkin H.B."/>
            <person name="Matheny P.B."/>
            <person name="Slot J.C."/>
        </authorList>
    </citation>
    <scope>NUCLEOTIDE SEQUENCE [LARGE SCALE GENOMIC DNA]</scope>
    <source>
        <strain evidence="1 2">2631</strain>
    </source>
</reference>
<accession>A0A409XLQ5</accession>
<proteinExistence type="predicted"/>
<name>A0A409XLQ5_PSICY</name>
<dbReference type="EMBL" id="NHYD01001267">
    <property type="protein sequence ID" value="PPQ91657.1"/>
    <property type="molecule type" value="Genomic_DNA"/>
</dbReference>
<dbReference type="Proteomes" id="UP000283269">
    <property type="component" value="Unassembled WGS sequence"/>
</dbReference>
<evidence type="ECO:0000313" key="1">
    <source>
        <dbReference type="EMBL" id="PPQ91657.1"/>
    </source>
</evidence>
<gene>
    <name evidence="1" type="ORF">CVT25_013212</name>
</gene>
<protein>
    <submittedName>
        <fullName evidence="1">Uncharacterized protein</fullName>
    </submittedName>
</protein>
<dbReference type="InParanoid" id="A0A409XLQ5"/>
<evidence type="ECO:0000313" key="2">
    <source>
        <dbReference type="Proteomes" id="UP000283269"/>
    </source>
</evidence>
<organism evidence="1 2">
    <name type="scientific">Psilocybe cyanescens</name>
    <dbReference type="NCBI Taxonomy" id="93625"/>
    <lineage>
        <taxon>Eukaryota</taxon>
        <taxon>Fungi</taxon>
        <taxon>Dikarya</taxon>
        <taxon>Basidiomycota</taxon>
        <taxon>Agaricomycotina</taxon>
        <taxon>Agaricomycetes</taxon>
        <taxon>Agaricomycetidae</taxon>
        <taxon>Agaricales</taxon>
        <taxon>Agaricineae</taxon>
        <taxon>Strophariaceae</taxon>
        <taxon>Psilocybe</taxon>
    </lineage>
</organism>
<comment type="caution">
    <text evidence="1">The sequence shown here is derived from an EMBL/GenBank/DDBJ whole genome shotgun (WGS) entry which is preliminary data.</text>
</comment>